<proteinExistence type="predicted"/>
<organism evidence="1">
    <name type="scientific">marine sediment metagenome</name>
    <dbReference type="NCBI Taxonomy" id="412755"/>
    <lineage>
        <taxon>unclassified sequences</taxon>
        <taxon>metagenomes</taxon>
        <taxon>ecological metagenomes</taxon>
    </lineage>
</organism>
<feature type="non-terminal residue" evidence="1">
    <location>
        <position position="59"/>
    </location>
</feature>
<protein>
    <submittedName>
        <fullName evidence="1">Uncharacterized protein</fullName>
    </submittedName>
</protein>
<sequence>MITELTPEQTRLLSVYRDEWIAHGLSCEPTDWGKAENGVNAAYQSAGLEKPKHIIRLSS</sequence>
<name>A0A0F9QLD5_9ZZZZ</name>
<accession>A0A0F9QLD5</accession>
<dbReference type="EMBL" id="LAZR01003869">
    <property type="protein sequence ID" value="KKN13931.1"/>
    <property type="molecule type" value="Genomic_DNA"/>
</dbReference>
<dbReference type="AlphaFoldDB" id="A0A0F9QLD5"/>
<reference evidence="1" key="1">
    <citation type="journal article" date="2015" name="Nature">
        <title>Complex archaea that bridge the gap between prokaryotes and eukaryotes.</title>
        <authorList>
            <person name="Spang A."/>
            <person name="Saw J.H."/>
            <person name="Jorgensen S.L."/>
            <person name="Zaremba-Niedzwiedzka K."/>
            <person name="Martijn J."/>
            <person name="Lind A.E."/>
            <person name="van Eijk R."/>
            <person name="Schleper C."/>
            <person name="Guy L."/>
            <person name="Ettema T.J."/>
        </authorList>
    </citation>
    <scope>NUCLEOTIDE SEQUENCE</scope>
</reference>
<evidence type="ECO:0000313" key="1">
    <source>
        <dbReference type="EMBL" id="KKN13931.1"/>
    </source>
</evidence>
<comment type="caution">
    <text evidence="1">The sequence shown here is derived from an EMBL/GenBank/DDBJ whole genome shotgun (WGS) entry which is preliminary data.</text>
</comment>
<gene>
    <name evidence="1" type="ORF">LCGC14_1001170</name>
</gene>